<evidence type="ECO:0000313" key="2">
    <source>
        <dbReference type="EMBL" id="MCX2697403.1"/>
    </source>
</evidence>
<name>A0ABT3QP60_9HYPH</name>
<feature type="domain" description="HTH luxR-type" evidence="1">
    <location>
        <begin position="300"/>
        <end position="365"/>
    </location>
</feature>
<protein>
    <submittedName>
        <fullName evidence="2">LuxR C-terminal-related transcriptional regulator</fullName>
    </submittedName>
</protein>
<dbReference type="RefSeq" id="WP_265984915.1">
    <property type="nucleotide sequence ID" value="NZ_JAPHAV010000004.1"/>
</dbReference>
<accession>A0ABT3QP60</accession>
<organism evidence="2 3">
    <name type="scientific">Ochrobactrum chromiisoli</name>
    <dbReference type="NCBI Taxonomy" id="2993941"/>
    <lineage>
        <taxon>Bacteria</taxon>
        <taxon>Pseudomonadati</taxon>
        <taxon>Pseudomonadota</taxon>
        <taxon>Alphaproteobacteria</taxon>
        <taxon>Hyphomicrobiales</taxon>
        <taxon>Brucellaceae</taxon>
        <taxon>Brucella/Ochrobactrum group</taxon>
        <taxon>Ochrobactrum</taxon>
    </lineage>
</organism>
<dbReference type="EMBL" id="JAPHAV010000004">
    <property type="protein sequence ID" value="MCX2697403.1"/>
    <property type="molecule type" value="Genomic_DNA"/>
</dbReference>
<dbReference type="InterPro" id="IPR036388">
    <property type="entry name" value="WH-like_DNA-bd_sf"/>
</dbReference>
<dbReference type="SUPFAM" id="SSF46894">
    <property type="entry name" value="C-terminal effector domain of the bipartite response regulators"/>
    <property type="match status" value="1"/>
</dbReference>
<gene>
    <name evidence="2" type="ORF">OPR82_11550</name>
</gene>
<keyword evidence="3" id="KW-1185">Reference proteome</keyword>
<dbReference type="InterPro" id="IPR000792">
    <property type="entry name" value="Tscrpt_reg_LuxR_C"/>
</dbReference>
<evidence type="ECO:0000313" key="3">
    <source>
        <dbReference type="Proteomes" id="UP001301216"/>
    </source>
</evidence>
<dbReference type="SMART" id="SM00421">
    <property type="entry name" value="HTH_LUXR"/>
    <property type="match status" value="1"/>
</dbReference>
<evidence type="ECO:0000259" key="1">
    <source>
        <dbReference type="PROSITE" id="PS50043"/>
    </source>
</evidence>
<dbReference type="Gene3D" id="1.10.10.10">
    <property type="entry name" value="Winged helix-like DNA-binding domain superfamily/Winged helix DNA-binding domain"/>
    <property type="match status" value="1"/>
</dbReference>
<dbReference type="PROSITE" id="PS50043">
    <property type="entry name" value="HTH_LUXR_2"/>
    <property type="match status" value="1"/>
</dbReference>
<dbReference type="CDD" id="cd06170">
    <property type="entry name" value="LuxR_C_like"/>
    <property type="match status" value="1"/>
</dbReference>
<proteinExistence type="predicted"/>
<dbReference type="Pfam" id="PF00196">
    <property type="entry name" value="GerE"/>
    <property type="match status" value="1"/>
</dbReference>
<dbReference type="InterPro" id="IPR016032">
    <property type="entry name" value="Sig_transdc_resp-reg_C-effctor"/>
</dbReference>
<reference evidence="2 3" key="1">
    <citation type="submission" date="2022-11" db="EMBL/GenBank/DDBJ databases">
        <title>Brucella sp. YY2X, whole genome shotgun sequencing project.</title>
        <authorList>
            <person name="Yang Y."/>
        </authorList>
    </citation>
    <scope>NUCLEOTIDE SEQUENCE [LARGE SCALE GENOMIC DNA]</scope>
    <source>
        <strain evidence="2 3">YY2X</strain>
    </source>
</reference>
<comment type="caution">
    <text evidence="2">The sequence shown here is derived from an EMBL/GenBank/DDBJ whole genome shotgun (WGS) entry which is preliminary data.</text>
</comment>
<sequence length="368" mass="41502">MSINITRISKIMDSLLEDPLDQALWEKKLIDLAAAFGARGLNVIPFTDATNMSVIYTPSLAKGFEEYFDDGWHNKDWHAKALPFLSRTGVVRDVQYTTRDEFERNQFHRFARKHGVGHSAFLEWHMSAEDRLVLAIHRHAGDDAFTNEEEDLLHAIRRRFQDLGFFMHHLSSSKLRGTAEGLDVVKAPALFFDRFYKVIHVNEAAQALLGDDLKVLNGDLLAARAEDTNKIRLQMRQSAAPLLLKLNTLLEPIRIERKDEPPLALRIQRLGGNLPSIFCAAVGVCLLSYEVVPKLRDGSALIARYGLSVQETAIALQLYDGLSAREIADKTSRSYETVRTHIKTLLQKTGTKRQGELLALIGKLQSMD</sequence>
<dbReference type="Proteomes" id="UP001301216">
    <property type="component" value="Unassembled WGS sequence"/>
</dbReference>